<keyword evidence="1" id="KW-0732">Signal</keyword>
<sequence length="229" mass="23514">MAFGKHLLALVVAAVIAPTAAAQAAAATTAPLAAPGIPIYQVVDGSSTRCTLGYTARNAEGQRLAVTAGHCGTLGDTVYDNADRPIGTYIAVQPDDVDTRTYGYSIIQISPDVALSAWITPTLAIERHAQARPGDYVCLFGTTSGRRCSTVETLTATAGTITGNLSNGGDSGGPILRMRDRALIGIVIGHNNTQTLFEPVAGIVTQAAANADIGTAFGPVVDDDYATLP</sequence>
<feature type="chain" id="PRO_5047144180" evidence="1">
    <location>
        <begin position="25"/>
        <end position="229"/>
    </location>
</feature>
<name>A0ABV3VP65_9MYCO</name>
<dbReference type="CDD" id="cd21112">
    <property type="entry name" value="alphaLP-like"/>
    <property type="match status" value="1"/>
</dbReference>
<evidence type="ECO:0000313" key="2">
    <source>
        <dbReference type="EMBL" id="MEX3743167.1"/>
    </source>
</evidence>
<reference evidence="2 3" key="1">
    <citation type="submission" date="2024-04" db="EMBL/GenBank/DDBJ databases">
        <title>Genomic Markers of Mycobacteria.</title>
        <authorList>
            <person name="Soliman M.S."/>
            <person name="Elkholy A."/>
            <person name="Soliman N.S."/>
            <person name="Abbas A."/>
            <person name="Khayrat S."/>
            <person name="Shawky S."/>
        </authorList>
    </citation>
    <scope>NUCLEOTIDE SEQUENCE [LARGE SCALE GENOMIC DNA]</scope>
    <source>
        <strain evidence="2 3">Egy-CU-AM5</strain>
    </source>
</reference>
<accession>A0ABV3VP65</accession>
<protein>
    <submittedName>
        <fullName evidence="2">S1 family peptidase</fullName>
    </submittedName>
</protein>
<gene>
    <name evidence="2" type="ORF">ABFW12_33490</name>
</gene>
<comment type="caution">
    <text evidence="2">The sequence shown here is derived from an EMBL/GenBank/DDBJ whole genome shotgun (WGS) entry which is preliminary data.</text>
</comment>
<feature type="signal peptide" evidence="1">
    <location>
        <begin position="1"/>
        <end position="24"/>
    </location>
</feature>
<dbReference type="InterPro" id="IPR043504">
    <property type="entry name" value="Peptidase_S1_PA_chymotrypsin"/>
</dbReference>
<dbReference type="InterPro" id="IPR009003">
    <property type="entry name" value="Peptidase_S1_PA"/>
</dbReference>
<dbReference type="SUPFAM" id="SSF50494">
    <property type="entry name" value="Trypsin-like serine proteases"/>
    <property type="match status" value="1"/>
</dbReference>
<dbReference type="Gene3D" id="2.40.10.10">
    <property type="entry name" value="Trypsin-like serine proteases"/>
    <property type="match status" value="2"/>
</dbReference>
<dbReference type="RefSeq" id="WP_368574670.1">
    <property type="nucleotide sequence ID" value="NZ_JBDLOU010000147.1"/>
</dbReference>
<evidence type="ECO:0000256" key="1">
    <source>
        <dbReference type="SAM" id="SignalP"/>
    </source>
</evidence>
<dbReference type="EMBL" id="JBDLOU010000147">
    <property type="protein sequence ID" value="MEX3743167.1"/>
    <property type="molecule type" value="Genomic_DNA"/>
</dbReference>
<proteinExistence type="predicted"/>
<keyword evidence="3" id="KW-1185">Reference proteome</keyword>
<evidence type="ECO:0000313" key="3">
    <source>
        <dbReference type="Proteomes" id="UP001558474"/>
    </source>
</evidence>
<organism evidence="2 3">
    <name type="scientific">Mycolicibacterium porcinum</name>
    <dbReference type="NCBI Taxonomy" id="39693"/>
    <lineage>
        <taxon>Bacteria</taxon>
        <taxon>Bacillati</taxon>
        <taxon>Actinomycetota</taxon>
        <taxon>Actinomycetes</taxon>
        <taxon>Mycobacteriales</taxon>
        <taxon>Mycobacteriaceae</taxon>
        <taxon>Mycolicibacterium</taxon>
    </lineage>
</organism>
<dbReference type="Proteomes" id="UP001558474">
    <property type="component" value="Unassembled WGS sequence"/>
</dbReference>